<sequence length="181" mass="20289">MTTGRALLDMARGMAPEPFERVFGYGILDDIHNITDRPALIVALMTQLRPDDLQLVRRLTLFELDHVRQQADYCDQSLLACCWLLFRGGMVSDALLVWRAKKLGFLPGAMIDSALLAPAGPRATLAMAETLGFKELAHHMRIQAGPELEDDISYWQHGTYWGQIPSADHAREDLARWITGS</sequence>
<evidence type="ECO:0000313" key="1">
    <source>
        <dbReference type="EMBL" id="MFD1889682.1"/>
    </source>
</evidence>
<proteinExistence type="predicted"/>
<protein>
    <submittedName>
        <fullName evidence="1">Uncharacterized protein</fullName>
    </submittedName>
</protein>
<name>A0ABW4RU26_9ACTN</name>
<evidence type="ECO:0000313" key="2">
    <source>
        <dbReference type="Proteomes" id="UP001597326"/>
    </source>
</evidence>
<accession>A0ABW4RU26</accession>
<comment type="caution">
    <text evidence="1">The sequence shown here is derived from an EMBL/GenBank/DDBJ whole genome shotgun (WGS) entry which is preliminary data.</text>
</comment>
<organism evidence="1 2">
    <name type="scientific">Luteococcus peritonei</name>
    <dbReference type="NCBI Taxonomy" id="88874"/>
    <lineage>
        <taxon>Bacteria</taxon>
        <taxon>Bacillati</taxon>
        <taxon>Actinomycetota</taxon>
        <taxon>Actinomycetes</taxon>
        <taxon>Propionibacteriales</taxon>
        <taxon>Propionibacteriaceae</taxon>
        <taxon>Luteococcus</taxon>
    </lineage>
</organism>
<gene>
    <name evidence="1" type="ORF">ACFSCS_05680</name>
</gene>
<reference evidence="2" key="1">
    <citation type="journal article" date="2019" name="Int. J. Syst. Evol. Microbiol.">
        <title>The Global Catalogue of Microorganisms (GCM) 10K type strain sequencing project: providing services to taxonomists for standard genome sequencing and annotation.</title>
        <authorList>
            <consortium name="The Broad Institute Genomics Platform"/>
            <consortium name="The Broad Institute Genome Sequencing Center for Infectious Disease"/>
            <person name="Wu L."/>
            <person name="Ma J."/>
        </authorList>
    </citation>
    <scope>NUCLEOTIDE SEQUENCE [LARGE SCALE GENOMIC DNA]</scope>
    <source>
        <strain evidence="2">CAIM 431</strain>
    </source>
</reference>
<keyword evidence="2" id="KW-1185">Reference proteome</keyword>
<dbReference type="Proteomes" id="UP001597326">
    <property type="component" value="Unassembled WGS sequence"/>
</dbReference>
<dbReference type="EMBL" id="JBHUFZ010000011">
    <property type="protein sequence ID" value="MFD1889682.1"/>
    <property type="molecule type" value="Genomic_DNA"/>
</dbReference>
<dbReference type="RefSeq" id="WP_343872761.1">
    <property type="nucleotide sequence ID" value="NZ_BAAAIX010000009.1"/>
</dbReference>